<dbReference type="EMBL" id="JABSOD010000005">
    <property type="protein sequence ID" value="NRQ42176.1"/>
    <property type="molecule type" value="Genomic_DNA"/>
</dbReference>
<dbReference type="RefSeq" id="WP_173500422.1">
    <property type="nucleotide sequence ID" value="NZ_JABSOD010000005.1"/>
</dbReference>
<name>A0A7Y5APL3_9GAMM</name>
<dbReference type="InterPro" id="IPR045508">
    <property type="entry name" value="DUF6482"/>
</dbReference>
<protein>
    <submittedName>
        <fullName evidence="1">Na(+)-translocating NADH-quinone reductase subunit B</fullName>
    </submittedName>
</protein>
<dbReference type="Pfam" id="PF20090">
    <property type="entry name" value="DUF6482"/>
    <property type="match status" value="1"/>
</dbReference>
<reference evidence="1 2" key="1">
    <citation type="submission" date="2020-06" db="EMBL/GenBank/DDBJ databases">
        <title>Rheinheimera sp. nov., a marine bacterium isolated from coastal.</title>
        <authorList>
            <person name="Yu Q."/>
            <person name="Qi Y."/>
            <person name="Pu J."/>
        </authorList>
    </citation>
    <scope>NUCLEOTIDE SEQUENCE [LARGE SCALE GENOMIC DNA]</scope>
    <source>
        <strain evidence="1 2">YQF-2</strain>
    </source>
</reference>
<gene>
    <name evidence="1" type="ORF">HRH59_06290</name>
</gene>
<dbReference type="AlphaFoldDB" id="A0A7Y5APL3"/>
<keyword evidence="2" id="KW-1185">Reference proteome</keyword>
<organism evidence="1 2">
    <name type="scientific">Rheinheimera lutimaris</name>
    <dbReference type="NCBI Taxonomy" id="2740584"/>
    <lineage>
        <taxon>Bacteria</taxon>
        <taxon>Pseudomonadati</taxon>
        <taxon>Pseudomonadota</taxon>
        <taxon>Gammaproteobacteria</taxon>
        <taxon>Chromatiales</taxon>
        <taxon>Chromatiaceae</taxon>
        <taxon>Rheinheimera</taxon>
    </lineage>
</organism>
<dbReference type="Proteomes" id="UP000523161">
    <property type="component" value="Unassembled WGS sequence"/>
</dbReference>
<accession>A0A7Y5APL3</accession>
<comment type="caution">
    <text evidence="1">The sequence shown here is derived from an EMBL/GenBank/DDBJ whole genome shotgun (WGS) entry which is preliminary data.</text>
</comment>
<evidence type="ECO:0000313" key="1">
    <source>
        <dbReference type="EMBL" id="NRQ42176.1"/>
    </source>
</evidence>
<proteinExistence type="predicted"/>
<evidence type="ECO:0000313" key="2">
    <source>
        <dbReference type="Proteomes" id="UP000523161"/>
    </source>
</evidence>
<sequence length="102" mass="11666">MPYHRANHLNHQDVRINELTIHSFEMGVYLAEADYDGRKAFLVDEDNKPQQFHSIDEVKLALDRCTIYKAYLVHQSAYDEMCGGAEKVDNTLKVPLFLPGVG</sequence>